<dbReference type="EMBL" id="OB660043">
    <property type="protein sequence ID" value="CAD7222292.1"/>
    <property type="molecule type" value="Genomic_DNA"/>
</dbReference>
<name>A0A7R8W3Y2_9CRUS</name>
<gene>
    <name evidence="2" type="ORF">CTOB1V02_LOCUS304</name>
</gene>
<dbReference type="InterPro" id="IPR003131">
    <property type="entry name" value="T1-type_BTB"/>
</dbReference>
<evidence type="ECO:0000313" key="2">
    <source>
        <dbReference type="EMBL" id="CAD7222292.1"/>
    </source>
</evidence>
<reference evidence="2" key="1">
    <citation type="submission" date="2020-11" db="EMBL/GenBank/DDBJ databases">
        <authorList>
            <person name="Tran Van P."/>
        </authorList>
    </citation>
    <scope>NUCLEOTIDE SEQUENCE</scope>
</reference>
<dbReference type="GO" id="GO:0051260">
    <property type="term" value="P:protein homooligomerization"/>
    <property type="evidence" value="ECO:0007669"/>
    <property type="project" value="InterPro"/>
</dbReference>
<dbReference type="InterPro" id="IPR000210">
    <property type="entry name" value="BTB/POZ_dom"/>
</dbReference>
<dbReference type="PANTHER" id="PTHR11145:SF8">
    <property type="entry name" value="RE57120P"/>
    <property type="match status" value="1"/>
</dbReference>
<feature type="compositionally biased region" description="Low complexity" evidence="1">
    <location>
        <begin position="1"/>
        <end position="18"/>
    </location>
</feature>
<dbReference type="FunFam" id="3.30.710.10:FF:000046">
    <property type="entry name" value="BTB/POZ domain-containing protein KCTD7 isoform X1"/>
    <property type="match status" value="1"/>
</dbReference>
<evidence type="ECO:0000256" key="1">
    <source>
        <dbReference type="SAM" id="MobiDB-lite"/>
    </source>
</evidence>
<dbReference type="SUPFAM" id="SSF54695">
    <property type="entry name" value="POZ domain"/>
    <property type="match status" value="1"/>
</dbReference>
<dbReference type="OrthoDB" id="2333377at2759"/>
<dbReference type="Pfam" id="PF02214">
    <property type="entry name" value="BTB_2"/>
    <property type="match status" value="1"/>
</dbReference>
<dbReference type="PROSITE" id="PS50097">
    <property type="entry name" value="BTB"/>
    <property type="match status" value="1"/>
</dbReference>
<dbReference type="InterPro" id="IPR045068">
    <property type="entry name" value="BACURD1-3"/>
</dbReference>
<protein>
    <submittedName>
        <fullName evidence="2">Uncharacterized protein</fullName>
    </submittedName>
</protein>
<dbReference type="SMART" id="SM00225">
    <property type="entry name" value="BTB"/>
    <property type="match status" value="1"/>
</dbReference>
<dbReference type="CDD" id="cd18369">
    <property type="entry name" value="BTB_POZ_KCTD10-like_BACURD"/>
    <property type="match status" value="1"/>
</dbReference>
<proteinExistence type="predicted"/>
<sequence>MTDMESATTSSMVATASTMKKKKSRSKNSGSNLAVSLLQSSTEQCQHQNLQGNPSQYVKLNVGGSLHYTTIGTLTKKDSMLRAMFSGRMEVLTDAEGWILIDRSGKFFSLILNYLRDGSAPLPESACEVEELLNEAKYYLIEDLVEECELKLARLRKTKGDEGIFTFPKICRVPITASEREVEQLVSTTHKPVVKLLYNRRNNKYSYTANSDDNLLKNIELFEKLASRFYGRIFFIKDISGSGEICCWTFYGHGRRISEVSCTSILYATDKKHTKVEFPEARIYEETCNVLLCETHSDSEMADLGLVTSHTPALPGAGVRQVVMRRLNLIMREFRNRTNQRMKGRRRRIYEMCCASCPSGRTASQTRRRSIGIVRRRLGEGAVRQSPLRAPPWLLPAQGPLDPPPEETHMAQPQGEGSIEMEEHEWCNG</sequence>
<feature type="region of interest" description="Disordered" evidence="1">
    <location>
        <begin position="1"/>
        <end position="31"/>
    </location>
</feature>
<feature type="region of interest" description="Disordered" evidence="1">
    <location>
        <begin position="390"/>
        <end position="429"/>
    </location>
</feature>
<dbReference type="PANTHER" id="PTHR11145">
    <property type="entry name" value="BTB/POZ DOMAIN-CONTAINING ADAPTER FOR CUL3-MEDIATED RHOA DEGRADATION PROTEIN FAMILY MEMBER"/>
    <property type="match status" value="1"/>
</dbReference>
<dbReference type="Gene3D" id="3.30.710.10">
    <property type="entry name" value="Potassium Channel Kv1.1, Chain A"/>
    <property type="match status" value="1"/>
</dbReference>
<dbReference type="InterPro" id="IPR011333">
    <property type="entry name" value="SKP1/BTB/POZ_sf"/>
</dbReference>
<organism evidence="2">
    <name type="scientific">Cyprideis torosa</name>
    <dbReference type="NCBI Taxonomy" id="163714"/>
    <lineage>
        <taxon>Eukaryota</taxon>
        <taxon>Metazoa</taxon>
        <taxon>Ecdysozoa</taxon>
        <taxon>Arthropoda</taxon>
        <taxon>Crustacea</taxon>
        <taxon>Oligostraca</taxon>
        <taxon>Ostracoda</taxon>
        <taxon>Podocopa</taxon>
        <taxon>Podocopida</taxon>
        <taxon>Cytherocopina</taxon>
        <taxon>Cytheroidea</taxon>
        <taxon>Cytherideidae</taxon>
        <taxon>Cyprideis</taxon>
    </lineage>
</organism>
<accession>A0A7R8W3Y2</accession>
<dbReference type="AlphaFoldDB" id="A0A7R8W3Y2"/>